<comment type="caution">
    <text evidence="2">The sequence shown here is derived from an EMBL/GenBank/DDBJ whole genome shotgun (WGS) entry which is preliminary data.</text>
</comment>
<keyword evidence="3" id="KW-1185">Reference proteome</keyword>
<accession>A0A8S0WKT0</accession>
<protein>
    <submittedName>
        <fullName evidence="2">Uncharacterized protein</fullName>
    </submittedName>
</protein>
<dbReference type="RefSeq" id="WP_174626970.1">
    <property type="nucleotide sequence ID" value="NZ_CADCXN010000091.1"/>
</dbReference>
<evidence type="ECO:0000313" key="3">
    <source>
        <dbReference type="Proteomes" id="UP000494216"/>
    </source>
</evidence>
<feature type="transmembrane region" description="Helical" evidence="1">
    <location>
        <begin position="7"/>
        <end position="24"/>
    </location>
</feature>
<keyword evidence="1" id="KW-0472">Membrane</keyword>
<evidence type="ECO:0000313" key="2">
    <source>
        <dbReference type="EMBL" id="CAA9892190.1"/>
    </source>
</evidence>
<proteinExistence type="predicted"/>
<sequence>MSEIQKIMIAVVGIFVIGIIMVGTNKEQSIEEKESASKIRNYVALQNMANQKCPAAIKQATGEQVYFPLETNSDKETYITMKWAGEQGGFKTASCTVRSALGGISELIIDDNILINKKI</sequence>
<evidence type="ECO:0000256" key="1">
    <source>
        <dbReference type="SAM" id="Phobius"/>
    </source>
</evidence>
<dbReference type="AlphaFoldDB" id="A0A8S0WKT0"/>
<reference evidence="2 3" key="1">
    <citation type="submission" date="2020-02" db="EMBL/GenBank/DDBJ databases">
        <authorList>
            <person name="Hogendoorn C."/>
        </authorList>
    </citation>
    <scope>NUCLEOTIDE SEQUENCE [LARGE SCALE GENOMIC DNA]</scope>
    <source>
        <strain evidence="2">METHB21</strain>
    </source>
</reference>
<keyword evidence="1" id="KW-0812">Transmembrane</keyword>
<keyword evidence="1" id="KW-1133">Transmembrane helix</keyword>
<dbReference type="EMBL" id="CADCXN010000091">
    <property type="protein sequence ID" value="CAA9892190.1"/>
    <property type="molecule type" value="Genomic_DNA"/>
</dbReference>
<organism evidence="2 3">
    <name type="scientific">Candidatus Methylobacter favarea</name>
    <dbReference type="NCBI Taxonomy" id="2707345"/>
    <lineage>
        <taxon>Bacteria</taxon>
        <taxon>Pseudomonadati</taxon>
        <taxon>Pseudomonadota</taxon>
        <taxon>Gammaproteobacteria</taxon>
        <taxon>Methylococcales</taxon>
        <taxon>Methylococcaceae</taxon>
        <taxon>Methylobacter</taxon>
    </lineage>
</organism>
<gene>
    <name evidence="2" type="ORF">METHB2_60082</name>
</gene>
<name>A0A8S0WKT0_9GAMM</name>
<dbReference type="Proteomes" id="UP000494216">
    <property type="component" value="Unassembled WGS sequence"/>
</dbReference>